<reference evidence="9" key="2">
    <citation type="submission" date="2022-10" db="EMBL/GenBank/DDBJ databases">
        <authorList>
            <consortium name="ENA_rothamsted_submissions"/>
            <consortium name="culmorum"/>
            <person name="King R."/>
        </authorList>
    </citation>
    <scope>NUCLEOTIDE SEQUENCE</scope>
</reference>
<proteinExistence type="inferred from homology"/>
<evidence type="ECO:0000256" key="1">
    <source>
        <dbReference type="ARBA" id="ARBA00010952"/>
    </source>
</evidence>
<evidence type="ECO:0000313" key="9">
    <source>
        <dbReference type="EMBL" id="CAG9820997.1"/>
    </source>
</evidence>
<dbReference type="PROSITE" id="PS00477">
    <property type="entry name" value="ALPHA_2_MACROGLOBULIN"/>
    <property type="match status" value="1"/>
</dbReference>
<feature type="domain" description="Alpha-2-macroglobulin bait region" evidence="6">
    <location>
        <begin position="476"/>
        <end position="625"/>
    </location>
</feature>
<dbReference type="InterPro" id="IPR002890">
    <property type="entry name" value="MG2"/>
</dbReference>
<dbReference type="SMART" id="SM01419">
    <property type="entry name" value="Thiol-ester_cl"/>
    <property type="match status" value="1"/>
</dbReference>
<keyword evidence="3" id="KW-0722">Serine protease inhibitor</keyword>
<protein>
    <submittedName>
        <fullName evidence="9">Uncharacterized protein</fullName>
    </submittedName>
</protein>
<comment type="similarity">
    <text evidence="1">Belongs to the protease inhibitor I39 (alpha-2-macroglobulin) family.</text>
</comment>
<dbReference type="Pfam" id="PF01835">
    <property type="entry name" value="MG2"/>
    <property type="match status" value="1"/>
</dbReference>
<dbReference type="Proteomes" id="UP001153737">
    <property type="component" value="Chromosome 4"/>
</dbReference>
<dbReference type="InterPro" id="IPR008930">
    <property type="entry name" value="Terpenoid_cyclase/PrenylTrfase"/>
</dbReference>
<organism evidence="9 10">
    <name type="scientific">Phaedon cochleariae</name>
    <name type="common">Mustard beetle</name>
    <dbReference type="NCBI Taxonomy" id="80249"/>
    <lineage>
        <taxon>Eukaryota</taxon>
        <taxon>Metazoa</taxon>
        <taxon>Ecdysozoa</taxon>
        <taxon>Arthropoda</taxon>
        <taxon>Hexapoda</taxon>
        <taxon>Insecta</taxon>
        <taxon>Pterygota</taxon>
        <taxon>Neoptera</taxon>
        <taxon>Endopterygota</taxon>
        <taxon>Coleoptera</taxon>
        <taxon>Polyphaga</taxon>
        <taxon>Cucujiformia</taxon>
        <taxon>Chrysomeloidea</taxon>
        <taxon>Chrysomelidae</taxon>
        <taxon>Chrysomelinae</taxon>
        <taxon>Chrysomelini</taxon>
        <taxon>Phaedon</taxon>
    </lineage>
</organism>
<dbReference type="Pfam" id="PF07703">
    <property type="entry name" value="A2M_BRD"/>
    <property type="match status" value="1"/>
</dbReference>
<dbReference type="Gene3D" id="1.50.10.20">
    <property type="match status" value="1"/>
</dbReference>
<evidence type="ECO:0000256" key="4">
    <source>
        <dbReference type="ARBA" id="ARBA00023157"/>
    </source>
</evidence>
<feature type="signal peptide" evidence="5">
    <location>
        <begin position="1"/>
        <end position="22"/>
    </location>
</feature>
<dbReference type="Pfam" id="PF07678">
    <property type="entry name" value="TED_complement"/>
    <property type="match status" value="1"/>
</dbReference>
<dbReference type="GO" id="GO:0005615">
    <property type="term" value="C:extracellular space"/>
    <property type="evidence" value="ECO:0007669"/>
    <property type="project" value="InterPro"/>
</dbReference>
<dbReference type="Gene3D" id="2.60.40.1940">
    <property type="match status" value="1"/>
</dbReference>
<dbReference type="InterPro" id="IPR047565">
    <property type="entry name" value="Alpha-macroglob_thiol-ester_cl"/>
</dbReference>
<dbReference type="InterPro" id="IPR011626">
    <property type="entry name" value="Alpha-macroglobulin_TED"/>
</dbReference>
<keyword evidence="2" id="KW-0646">Protease inhibitor</keyword>
<reference evidence="9" key="1">
    <citation type="submission" date="2022-01" db="EMBL/GenBank/DDBJ databases">
        <authorList>
            <person name="King R."/>
        </authorList>
    </citation>
    <scope>NUCLEOTIDE SEQUENCE</scope>
</reference>
<accession>A0A9N9SI59</accession>
<evidence type="ECO:0000259" key="7">
    <source>
        <dbReference type="SMART" id="SM01360"/>
    </source>
</evidence>
<dbReference type="InterPro" id="IPR013783">
    <property type="entry name" value="Ig-like_fold"/>
</dbReference>
<dbReference type="EMBL" id="OU896710">
    <property type="protein sequence ID" value="CAG9820997.1"/>
    <property type="molecule type" value="Genomic_DNA"/>
</dbReference>
<dbReference type="InterPro" id="IPR014756">
    <property type="entry name" value="Ig_E-set"/>
</dbReference>
<dbReference type="Pfam" id="PF00207">
    <property type="entry name" value="A2M"/>
    <property type="match status" value="1"/>
</dbReference>
<dbReference type="Gene3D" id="2.20.130.20">
    <property type="match status" value="1"/>
</dbReference>
<dbReference type="InterPro" id="IPR001599">
    <property type="entry name" value="Macroglobln_a2"/>
</dbReference>
<keyword evidence="4" id="KW-1015">Disulfide bond</keyword>
<feature type="domain" description="Alpha-macroglobulin receptor-binding" evidence="8">
    <location>
        <begin position="1363"/>
        <end position="1453"/>
    </location>
</feature>
<dbReference type="Gene3D" id="2.60.40.690">
    <property type="entry name" value="Alpha-macroglobulin, receptor-binding domain"/>
    <property type="match status" value="1"/>
</dbReference>
<dbReference type="SUPFAM" id="SSF81296">
    <property type="entry name" value="E set domains"/>
    <property type="match status" value="1"/>
</dbReference>
<dbReference type="SMART" id="SM01359">
    <property type="entry name" value="A2M_N_2"/>
    <property type="match status" value="1"/>
</dbReference>
<evidence type="ECO:0000259" key="6">
    <source>
        <dbReference type="SMART" id="SM01359"/>
    </source>
</evidence>
<dbReference type="Pfam" id="PF07677">
    <property type="entry name" value="A2M_recep"/>
    <property type="match status" value="1"/>
</dbReference>
<dbReference type="InterPro" id="IPR019742">
    <property type="entry name" value="MacrogloblnA2_CS"/>
</dbReference>
<dbReference type="SMART" id="SM01360">
    <property type="entry name" value="A2M"/>
    <property type="match status" value="1"/>
</dbReference>
<dbReference type="InterPro" id="IPR011625">
    <property type="entry name" value="A2M_N_BRD"/>
</dbReference>
<evidence type="ECO:0000256" key="5">
    <source>
        <dbReference type="SAM" id="SignalP"/>
    </source>
</evidence>
<feature type="chain" id="PRO_5040400069" evidence="5">
    <location>
        <begin position="23"/>
        <end position="1476"/>
    </location>
</feature>
<keyword evidence="10" id="KW-1185">Reference proteome</keyword>
<dbReference type="Pfam" id="PF17791">
    <property type="entry name" value="MG3"/>
    <property type="match status" value="1"/>
</dbReference>
<dbReference type="Gene3D" id="2.60.40.1930">
    <property type="match status" value="2"/>
</dbReference>
<dbReference type="PANTHER" id="PTHR11412:SF171">
    <property type="entry name" value="PREGNANCY ZONE PROTEIN-LIKE PROTEIN"/>
    <property type="match status" value="1"/>
</dbReference>
<evidence type="ECO:0000313" key="10">
    <source>
        <dbReference type="Proteomes" id="UP001153737"/>
    </source>
</evidence>
<evidence type="ECO:0000256" key="2">
    <source>
        <dbReference type="ARBA" id="ARBA00022690"/>
    </source>
</evidence>
<dbReference type="GO" id="GO:0004867">
    <property type="term" value="F:serine-type endopeptidase inhibitor activity"/>
    <property type="evidence" value="ECO:0007669"/>
    <property type="project" value="UniProtKB-KW"/>
</dbReference>
<evidence type="ECO:0000259" key="8">
    <source>
        <dbReference type="SMART" id="SM01361"/>
    </source>
</evidence>
<dbReference type="InterPro" id="IPR050473">
    <property type="entry name" value="A2M/Complement_sys"/>
</dbReference>
<keyword evidence="5" id="KW-0732">Signal</keyword>
<dbReference type="SUPFAM" id="SSF48239">
    <property type="entry name" value="Terpenoid cyclases/Protein prenyltransferases"/>
    <property type="match status" value="1"/>
</dbReference>
<dbReference type="Gene3D" id="2.60.40.10">
    <property type="entry name" value="Immunoglobulins"/>
    <property type="match status" value="1"/>
</dbReference>
<dbReference type="OrthoDB" id="9998011at2759"/>
<evidence type="ECO:0000256" key="3">
    <source>
        <dbReference type="ARBA" id="ARBA00022900"/>
    </source>
</evidence>
<dbReference type="Gene3D" id="2.60.120.1540">
    <property type="match status" value="1"/>
</dbReference>
<dbReference type="InterPro" id="IPR041555">
    <property type="entry name" value="MG3"/>
</dbReference>
<dbReference type="InterPro" id="IPR009048">
    <property type="entry name" value="A-macroglobulin_rcpt-bd"/>
</dbReference>
<sequence length="1476" mass="168000">MAAKFHLIVITITTIVVQRVHQAICDSDNQYTLNNGGFLFSMPRVLVSGRNESVCISLHEVAIPARVAINLKWKEKHYPTMRHLETEHSCFELYVPRLEIKEPTLVNVKVQVHSSSGSIQSAHNQDPIQMYANEVIKTFIDTDRGTYKPGDKVRFRVLVLNDRLLPISTKIEKIQIINPLDVTVAQWEDVILENGLVSLVYEMVSESLVGKWKIETLGELKSFEVSKYTLPRYKIYLFHPEMIYYKEPSFIVNVCAEYSYGKKVEGLAFIKIFDSHGKLHPIHKLKEMQNGCSEFLITNEELELYKIKEKLSSDNQGIVLHITATVNERGTNRIELTTAKISLNNEAYTMKFKSDSMFLPGLPYNGKLEFHNINVALEKEVVEICYTLAIKKSWNYTNDEVCSNFTIGNKTVLTFNVLPMKNDVIHMNFNARSLNHSNIEDSFLAMRLYSASNIHIHIQRNVLEKAKNECRASQQFEITLTTNSFRNNENITLYYLVKSSSHIYKMRKIKHQVKKQSTEYISDLKNIINDTNVYSMVSIYDKIVIKFKLDKKIISNYQLLVYYVTKTGETIAATKSVDVDPCLMKVEAKWTQNRIVPGSTADLNIETGVPALCSVSSIDKSSKFLSSHHRMIDKSSLLKAFIWKNRETAPSSRRTCLTPEKKKPKAVPQFFASGLTQEEYREKRHTYSFSEDFDAHDVLKSFGSVVITNTKIVTKACYTGPKIEQPNQVQFMIDQYEPPSESQAVSVRSNFPETWLWELVPVSGLVQLKRHLPHAITSWVTNVLCISDVAGIGIANETEITSFQSFFVEILAPYTVKQEETFYLYVHISNYWSHQFPIRISLHLSTGLVLSNKDDKLAVSFCLPENSTASQKFQLKATVIGTVNISVIAKTDRHYPLTCGPETIISRRDTVLKSIIVEPEGYQMKETKSALLCSLEGTNSTNISWNIQVPQDIVPDTYKSHLSLNGDLLGKPLENLGDLLDVPMGCGEQIMASVAPNLYILRYLNSTNILKKSTHQRILRNLKIGYQKILNYVHKDGSFSAFGYHDPMGSMFLTTFVVKILQEAKMYIYVNQRVIDRAVIWIFENQLENGCFNTMLHVFQDMGGTSRENSTAGLTSYVILSLLESNIEVPELVITNAKYCLRGQHNPDKYSMAITCYAMFKMEWYHEANKVLDKLIAVADQQHNMMWWSIKRNTSTASDIETTSYVLLSLLYQNTSENLARALSVVKWLSSKIEAKGSFKSTQDTVVALDALSRYSRLIQTNNLNMRIHIETEYGEQNLTITNSDSLKSKRITLKPTTGELDVNVYGNGCVLVQITQSYYLRQIARSEAFKLAVDVSPVSTIDQCSVTSLSPCLAYTGPDKVSNMAVMEISLPSGYQADRASLYSLVNPDTLSGIKMFEEDIDKVNLYFTKLDKKLLCFSFNINENYEVNDRKESLVKLYDYYNPENQIKQMYAMVNNCSYGNISQIPDISKILAR</sequence>
<gene>
    <name evidence="9" type="ORF">PHAECO_LOCUS8361</name>
</gene>
<dbReference type="SUPFAM" id="SSF49410">
    <property type="entry name" value="Alpha-macroglobulin receptor domain"/>
    <property type="match status" value="1"/>
</dbReference>
<dbReference type="PANTHER" id="PTHR11412">
    <property type="entry name" value="MACROGLOBULIN / COMPLEMENT"/>
    <property type="match status" value="1"/>
</dbReference>
<dbReference type="SMART" id="SM01361">
    <property type="entry name" value="A2M_recep"/>
    <property type="match status" value="1"/>
</dbReference>
<name>A0A9N9SI59_PHACE</name>
<dbReference type="InterPro" id="IPR036595">
    <property type="entry name" value="A-macroglobulin_rcpt-bd_sf"/>
</dbReference>
<feature type="domain" description="Alpha-2-macroglobulin" evidence="7">
    <location>
        <begin position="754"/>
        <end position="842"/>
    </location>
</feature>